<protein>
    <submittedName>
        <fullName evidence="1">Uncharacterized protein</fullName>
    </submittedName>
</protein>
<name>A0AAV7Q243_PLEWA</name>
<keyword evidence="2" id="KW-1185">Reference proteome</keyword>
<comment type="caution">
    <text evidence="1">The sequence shown here is derived from an EMBL/GenBank/DDBJ whole genome shotgun (WGS) entry which is preliminary data.</text>
</comment>
<dbReference type="AlphaFoldDB" id="A0AAV7Q243"/>
<evidence type="ECO:0000313" key="2">
    <source>
        <dbReference type="Proteomes" id="UP001066276"/>
    </source>
</evidence>
<dbReference type="Proteomes" id="UP001066276">
    <property type="component" value="Chromosome 7"/>
</dbReference>
<proteinExistence type="predicted"/>
<reference evidence="1" key="1">
    <citation type="journal article" date="2022" name="bioRxiv">
        <title>Sequencing and chromosome-scale assembly of the giantPleurodeles waltlgenome.</title>
        <authorList>
            <person name="Brown T."/>
            <person name="Elewa A."/>
            <person name="Iarovenko S."/>
            <person name="Subramanian E."/>
            <person name="Araus A.J."/>
            <person name="Petzold A."/>
            <person name="Susuki M."/>
            <person name="Suzuki K.-i.T."/>
            <person name="Hayashi T."/>
            <person name="Toyoda A."/>
            <person name="Oliveira C."/>
            <person name="Osipova E."/>
            <person name="Leigh N.D."/>
            <person name="Simon A."/>
            <person name="Yun M.H."/>
        </authorList>
    </citation>
    <scope>NUCLEOTIDE SEQUENCE</scope>
    <source>
        <strain evidence="1">20211129_DDA</strain>
        <tissue evidence="1">Liver</tissue>
    </source>
</reference>
<accession>A0AAV7Q243</accession>
<dbReference type="EMBL" id="JANPWB010000011">
    <property type="protein sequence ID" value="KAJ1132163.1"/>
    <property type="molecule type" value="Genomic_DNA"/>
</dbReference>
<organism evidence="1 2">
    <name type="scientific">Pleurodeles waltl</name>
    <name type="common">Iberian ribbed newt</name>
    <dbReference type="NCBI Taxonomy" id="8319"/>
    <lineage>
        <taxon>Eukaryota</taxon>
        <taxon>Metazoa</taxon>
        <taxon>Chordata</taxon>
        <taxon>Craniata</taxon>
        <taxon>Vertebrata</taxon>
        <taxon>Euteleostomi</taxon>
        <taxon>Amphibia</taxon>
        <taxon>Batrachia</taxon>
        <taxon>Caudata</taxon>
        <taxon>Salamandroidea</taxon>
        <taxon>Salamandridae</taxon>
        <taxon>Pleurodelinae</taxon>
        <taxon>Pleurodeles</taxon>
    </lineage>
</organism>
<evidence type="ECO:0000313" key="1">
    <source>
        <dbReference type="EMBL" id="KAJ1132163.1"/>
    </source>
</evidence>
<gene>
    <name evidence="1" type="ORF">NDU88_010490</name>
</gene>
<sequence>MSGGPRRHWEPGVAWCDPTARGRFVIRVPGRQQRGAPGRLWFGAAPGPGGAIRFLGEETGAAVTLQAERLPEEAL</sequence>